<feature type="compositionally biased region" description="Basic residues" evidence="1">
    <location>
        <begin position="1"/>
        <end position="10"/>
    </location>
</feature>
<dbReference type="EMBL" id="CAJOBE010066437">
    <property type="protein sequence ID" value="CAF4402843.1"/>
    <property type="molecule type" value="Genomic_DNA"/>
</dbReference>
<dbReference type="AlphaFoldDB" id="A0A820PDB7"/>
<evidence type="ECO:0000313" key="2">
    <source>
        <dbReference type="EMBL" id="CAF4402843.1"/>
    </source>
</evidence>
<feature type="non-terminal residue" evidence="2">
    <location>
        <position position="1"/>
    </location>
</feature>
<reference evidence="2" key="1">
    <citation type="submission" date="2021-02" db="EMBL/GenBank/DDBJ databases">
        <authorList>
            <person name="Nowell W R."/>
        </authorList>
    </citation>
    <scope>NUCLEOTIDE SEQUENCE</scope>
</reference>
<name>A0A820PDB7_9BILA</name>
<evidence type="ECO:0000256" key="1">
    <source>
        <dbReference type="SAM" id="MobiDB-lite"/>
    </source>
</evidence>
<proteinExistence type="predicted"/>
<sequence length="42" mass="4652">NTPPAKRHHSQPNPGVNERNALGIQSNGKKNFTSLKEVILQM</sequence>
<protein>
    <submittedName>
        <fullName evidence="2">Uncharacterized protein</fullName>
    </submittedName>
</protein>
<organism evidence="2 3">
    <name type="scientific">Rotaria sordida</name>
    <dbReference type="NCBI Taxonomy" id="392033"/>
    <lineage>
        <taxon>Eukaryota</taxon>
        <taxon>Metazoa</taxon>
        <taxon>Spiralia</taxon>
        <taxon>Gnathifera</taxon>
        <taxon>Rotifera</taxon>
        <taxon>Eurotatoria</taxon>
        <taxon>Bdelloidea</taxon>
        <taxon>Philodinida</taxon>
        <taxon>Philodinidae</taxon>
        <taxon>Rotaria</taxon>
    </lineage>
</organism>
<comment type="caution">
    <text evidence="2">The sequence shown here is derived from an EMBL/GenBank/DDBJ whole genome shotgun (WGS) entry which is preliminary data.</text>
</comment>
<gene>
    <name evidence="2" type="ORF">FNK824_LOCUS44012</name>
</gene>
<feature type="region of interest" description="Disordered" evidence="1">
    <location>
        <begin position="1"/>
        <end position="29"/>
    </location>
</feature>
<evidence type="ECO:0000313" key="3">
    <source>
        <dbReference type="Proteomes" id="UP000663874"/>
    </source>
</evidence>
<accession>A0A820PDB7</accession>
<dbReference type="Proteomes" id="UP000663874">
    <property type="component" value="Unassembled WGS sequence"/>
</dbReference>